<feature type="compositionally biased region" description="Polar residues" evidence="1">
    <location>
        <begin position="229"/>
        <end position="239"/>
    </location>
</feature>
<name>A0AA47MTM9_MERPO</name>
<accession>A0AA47MTM9</accession>
<dbReference type="Proteomes" id="UP001174136">
    <property type="component" value="Unassembled WGS sequence"/>
</dbReference>
<evidence type="ECO:0000313" key="3">
    <source>
        <dbReference type="Proteomes" id="UP001174136"/>
    </source>
</evidence>
<evidence type="ECO:0000313" key="2">
    <source>
        <dbReference type="EMBL" id="KAK0145899.1"/>
    </source>
</evidence>
<organism evidence="2 3">
    <name type="scientific">Merluccius polli</name>
    <name type="common">Benguela hake</name>
    <name type="synonym">Merluccius cadenati</name>
    <dbReference type="NCBI Taxonomy" id="89951"/>
    <lineage>
        <taxon>Eukaryota</taxon>
        <taxon>Metazoa</taxon>
        <taxon>Chordata</taxon>
        <taxon>Craniata</taxon>
        <taxon>Vertebrata</taxon>
        <taxon>Euteleostomi</taxon>
        <taxon>Actinopterygii</taxon>
        <taxon>Neopterygii</taxon>
        <taxon>Teleostei</taxon>
        <taxon>Neoteleostei</taxon>
        <taxon>Acanthomorphata</taxon>
        <taxon>Zeiogadaria</taxon>
        <taxon>Gadariae</taxon>
        <taxon>Gadiformes</taxon>
        <taxon>Gadoidei</taxon>
        <taxon>Merlucciidae</taxon>
        <taxon>Merluccius</taxon>
    </lineage>
</organism>
<keyword evidence="3" id="KW-1185">Reference proteome</keyword>
<dbReference type="EMBL" id="JAOPHQ010002690">
    <property type="protein sequence ID" value="KAK0145899.1"/>
    <property type="molecule type" value="Genomic_DNA"/>
</dbReference>
<feature type="compositionally biased region" description="Low complexity" evidence="1">
    <location>
        <begin position="199"/>
        <end position="215"/>
    </location>
</feature>
<feature type="compositionally biased region" description="Polar residues" evidence="1">
    <location>
        <begin position="189"/>
        <end position="198"/>
    </location>
</feature>
<protein>
    <submittedName>
        <fullName evidence="2">Uncharacterized protein</fullName>
    </submittedName>
</protein>
<feature type="compositionally biased region" description="Basic and acidic residues" evidence="1">
    <location>
        <begin position="149"/>
        <end position="160"/>
    </location>
</feature>
<feature type="region of interest" description="Disordered" evidence="1">
    <location>
        <begin position="111"/>
        <end position="240"/>
    </location>
</feature>
<feature type="compositionally biased region" description="Basic and acidic residues" evidence="1">
    <location>
        <begin position="120"/>
        <end position="130"/>
    </location>
</feature>
<feature type="region of interest" description="Disordered" evidence="1">
    <location>
        <begin position="34"/>
        <end position="63"/>
    </location>
</feature>
<dbReference type="AlphaFoldDB" id="A0AA47MTM9"/>
<sequence length="357" mass="38597">MKPTVAERMNLLLRLENGKQHKAEQRRKETIWQRAGGRGQRVMRTGKGEVRKDGEFSGGAGPSPVLRLPYRKPLSLHHCHKGAPYLQHVSVDHRDTGDFTSLLFTAKLLASGGEDSSQEESGRREMRGADLDVPGEGHQGGMEGDREDEGTPTRRDEPLTRTDPQAEGSAGGGDDPPAVQVPGEGGDPNQRNNKAGTISSPSSSSAPSSSSSSSPSSPPPPPPSPSPPTSHTTGVQSRSPEPCWYCLRSLEPEHRPQDPPQQPYVVASQQDYHAGAAAPPGGQRVNYQTDPRPHFGVACSSRSTALPLWGSEGPSWVLRNPDLEDQTHTCPHCHIGLPPDTLRWHEAKCLLFEGFEI</sequence>
<evidence type="ECO:0000256" key="1">
    <source>
        <dbReference type="SAM" id="MobiDB-lite"/>
    </source>
</evidence>
<feature type="compositionally biased region" description="Pro residues" evidence="1">
    <location>
        <begin position="216"/>
        <end position="228"/>
    </location>
</feature>
<reference evidence="2" key="1">
    <citation type="journal article" date="2023" name="Front. Mar. Sci.">
        <title>A new Merluccius polli reference genome to investigate the effects of global change in West African waters.</title>
        <authorList>
            <person name="Mateo J.L."/>
            <person name="Blanco-Fernandez C."/>
            <person name="Garcia-Vazquez E."/>
            <person name="Machado-Schiaffino G."/>
        </authorList>
    </citation>
    <scope>NUCLEOTIDE SEQUENCE</scope>
    <source>
        <strain evidence="2">C29</strain>
        <tissue evidence="2">Fin</tissue>
    </source>
</reference>
<comment type="caution">
    <text evidence="2">The sequence shown here is derived from an EMBL/GenBank/DDBJ whole genome shotgun (WGS) entry which is preliminary data.</text>
</comment>
<feature type="compositionally biased region" description="Basic and acidic residues" evidence="1">
    <location>
        <begin position="46"/>
        <end position="55"/>
    </location>
</feature>
<proteinExistence type="predicted"/>
<gene>
    <name evidence="2" type="ORF">N1851_015170</name>
</gene>